<keyword evidence="2" id="KW-1185">Reference proteome</keyword>
<dbReference type="EMBL" id="CP019480">
    <property type="protein sequence ID" value="UQC90243.1"/>
    <property type="molecule type" value="Genomic_DNA"/>
</dbReference>
<gene>
    <name evidence="1" type="ORF">CLUP02_15773</name>
</gene>
<dbReference type="InterPro" id="IPR036047">
    <property type="entry name" value="F-box-like_dom_sf"/>
</dbReference>
<dbReference type="KEGG" id="clup:CLUP02_15773"/>
<proteinExistence type="predicted"/>
<dbReference type="GeneID" id="73349707"/>
<evidence type="ECO:0008006" key="3">
    <source>
        <dbReference type="Google" id="ProtNLM"/>
    </source>
</evidence>
<dbReference type="SUPFAM" id="SSF81383">
    <property type="entry name" value="F-box domain"/>
    <property type="match status" value="1"/>
</dbReference>
<organism evidence="1 2">
    <name type="scientific">Colletotrichum lupini</name>
    <dbReference type="NCBI Taxonomy" id="145971"/>
    <lineage>
        <taxon>Eukaryota</taxon>
        <taxon>Fungi</taxon>
        <taxon>Dikarya</taxon>
        <taxon>Ascomycota</taxon>
        <taxon>Pezizomycotina</taxon>
        <taxon>Sordariomycetes</taxon>
        <taxon>Hypocreomycetidae</taxon>
        <taxon>Glomerellales</taxon>
        <taxon>Glomerellaceae</taxon>
        <taxon>Colletotrichum</taxon>
        <taxon>Colletotrichum acutatum species complex</taxon>
    </lineage>
</organism>
<evidence type="ECO:0000313" key="2">
    <source>
        <dbReference type="Proteomes" id="UP000830671"/>
    </source>
</evidence>
<sequence>MSDITPIETLSGMKKVCLADLPILLRQIPDIMFEIASHLPTESAMCLALTCKSLYGLLSQTTLPKLRTSDKRLNNFLFLILKDISSQELYLCHHCTQLRHWICPTGMGCSDCPSIGKGQLLWNTPHGRLNEKIHSCIGVSAYFTYTVNGSEDRNDNSRVVMHRDRGGWRLCCSKKLDDVLTTD</sequence>
<name>A0A9Q8T7B9_9PEZI</name>
<dbReference type="Proteomes" id="UP000830671">
    <property type="component" value="Chromosome 8"/>
</dbReference>
<evidence type="ECO:0000313" key="1">
    <source>
        <dbReference type="EMBL" id="UQC90243.1"/>
    </source>
</evidence>
<dbReference type="AlphaFoldDB" id="A0A9Q8T7B9"/>
<protein>
    <recommendedName>
        <fullName evidence="3">F-box domain-containing protein</fullName>
    </recommendedName>
</protein>
<accession>A0A9Q8T7B9</accession>
<dbReference type="RefSeq" id="XP_049151844.1">
    <property type="nucleotide sequence ID" value="XM_049294697.1"/>
</dbReference>
<reference evidence="1" key="1">
    <citation type="journal article" date="2021" name="Mol. Plant Microbe Interact.">
        <title>Complete Genome Sequence of the Plant-Pathogenic Fungus Colletotrichum lupini.</title>
        <authorList>
            <person name="Baroncelli R."/>
            <person name="Pensec F."/>
            <person name="Da Lio D."/>
            <person name="Boufleur T."/>
            <person name="Vicente I."/>
            <person name="Sarrocco S."/>
            <person name="Picot A."/>
            <person name="Baraldi E."/>
            <person name="Sukno S."/>
            <person name="Thon M."/>
            <person name="Le Floch G."/>
        </authorList>
    </citation>
    <scope>NUCLEOTIDE SEQUENCE</scope>
    <source>
        <strain evidence="1">IMI 504893</strain>
    </source>
</reference>